<evidence type="ECO:0000313" key="2">
    <source>
        <dbReference type="EMBL" id="GGY67617.1"/>
    </source>
</evidence>
<protein>
    <submittedName>
        <fullName evidence="2">Uncharacterized protein</fullName>
    </submittedName>
</protein>
<proteinExistence type="predicted"/>
<evidence type="ECO:0000313" key="3">
    <source>
        <dbReference type="Proteomes" id="UP000601597"/>
    </source>
</evidence>
<sequence>MLAGRLAGGGFTTYATTGGRWGRGQIGRLRRPAQFSIGIGVFVTNVSLASYGAGMMAVGLGRAKLRDVLFSILTGSDMQIPPHFELLLGKAALSAEELEQMEWLRDILVEINKLAQVGTGPIPISEFCSKPENIDFKAICG</sequence>
<accession>A0ABQ3AXT7</accession>
<name>A0ABQ3AXT7_9GAMM</name>
<dbReference type="Proteomes" id="UP000601597">
    <property type="component" value="Unassembled WGS sequence"/>
</dbReference>
<organism evidence="2 3">
    <name type="scientific">Marinobacter zhanjiangensis</name>
    <dbReference type="NCBI Taxonomy" id="578215"/>
    <lineage>
        <taxon>Bacteria</taxon>
        <taxon>Pseudomonadati</taxon>
        <taxon>Pseudomonadota</taxon>
        <taxon>Gammaproteobacteria</taxon>
        <taxon>Pseudomonadales</taxon>
        <taxon>Marinobacteraceae</taxon>
        <taxon>Marinobacter</taxon>
    </lineage>
</organism>
<keyword evidence="3" id="KW-1185">Reference proteome</keyword>
<keyword evidence="1" id="KW-1133">Transmembrane helix</keyword>
<comment type="caution">
    <text evidence="2">The sequence shown here is derived from an EMBL/GenBank/DDBJ whole genome shotgun (WGS) entry which is preliminary data.</text>
</comment>
<feature type="transmembrane region" description="Helical" evidence="1">
    <location>
        <begin position="37"/>
        <end position="60"/>
    </location>
</feature>
<reference evidence="3" key="1">
    <citation type="journal article" date="2019" name="Int. J. Syst. Evol. Microbiol.">
        <title>The Global Catalogue of Microorganisms (GCM) 10K type strain sequencing project: providing services to taxonomists for standard genome sequencing and annotation.</title>
        <authorList>
            <consortium name="The Broad Institute Genomics Platform"/>
            <consortium name="The Broad Institute Genome Sequencing Center for Infectious Disease"/>
            <person name="Wu L."/>
            <person name="Ma J."/>
        </authorList>
    </citation>
    <scope>NUCLEOTIDE SEQUENCE [LARGE SCALE GENOMIC DNA]</scope>
    <source>
        <strain evidence="3">KCTC 22280</strain>
    </source>
</reference>
<evidence type="ECO:0000256" key="1">
    <source>
        <dbReference type="SAM" id="Phobius"/>
    </source>
</evidence>
<dbReference type="EMBL" id="BMXV01000002">
    <property type="protein sequence ID" value="GGY67617.1"/>
    <property type="molecule type" value="Genomic_DNA"/>
</dbReference>
<keyword evidence="1" id="KW-0472">Membrane</keyword>
<gene>
    <name evidence="2" type="ORF">GCM10007071_13300</name>
</gene>
<keyword evidence="1" id="KW-0812">Transmembrane</keyword>